<sequence length="424" mass="46401">MAQRSVPADIQLSQLPLLSPENSSSTNSTSNLSSTRPPQQVPTMADDQATPTERDKRENRDFVLGLFLLAIVVILWTSSNFITQDLFVGGFDKPFLVTYLNTSSFAIYLIPFIYRRWRHRKSSAYAYQSLTTEPPQEEEVAQTTTAHNTSTLPPLTTKETASLALLFCFLWFIANWTVNAALRYTSVGSTTVLASTSGLFTMAMGALLGFERFSLSRLGAVLTSFFGVVLVTLADSSTMAPANQPPTPTQQHVFPRMILPPPSHPIVGDVLALLSAAFYALYLSLLKVRIKDESRVDMQLFFGFVGLFNIIGCWPLGLVLHLTGIEEFVWPSGWKAWSGVIVNMGVTFSSDYLYVIAMLKTTPLVVTLGLALTIPLAIVGDMVLQSRFASALGLFGALLVVGAFGVIGWDDSRNDSDTRAVEVS</sequence>
<dbReference type="InterPro" id="IPR000620">
    <property type="entry name" value="EamA_dom"/>
</dbReference>
<proteinExistence type="predicted"/>
<feature type="transmembrane region" description="Helical" evidence="6">
    <location>
        <begin position="364"/>
        <end position="384"/>
    </location>
</feature>
<keyword evidence="2 6" id="KW-0812">Transmembrane</keyword>
<evidence type="ECO:0000256" key="2">
    <source>
        <dbReference type="ARBA" id="ARBA00022692"/>
    </source>
</evidence>
<evidence type="ECO:0000259" key="8">
    <source>
        <dbReference type="Pfam" id="PF13127"/>
    </source>
</evidence>
<feature type="domain" description="EamA" evidence="7">
    <location>
        <begin position="155"/>
        <end position="232"/>
    </location>
</feature>
<keyword evidence="4 6" id="KW-0472">Membrane</keyword>
<evidence type="ECO:0000313" key="10">
    <source>
        <dbReference type="Proteomes" id="UP000007148"/>
    </source>
</evidence>
<dbReference type="STRING" id="1109443.G4TGL1"/>
<dbReference type="EMBL" id="CAFZ01000083">
    <property type="protein sequence ID" value="CCA70460.1"/>
    <property type="molecule type" value="Genomic_DNA"/>
</dbReference>
<dbReference type="InterPro" id="IPR025016">
    <property type="entry name" value="DUF3955"/>
</dbReference>
<evidence type="ECO:0000256" key="3">
    <source>
        <dbReference type="ARBA" id="ARBA00022989"/>
    </source>
</evidence>
<dbReference type="InParanoid" id="G4TGL1"/>
<feature type="transmembrane region" description="Helical" evidence="6">
    <location>
        <begin position="184"/>
        <end position="208"/>
    </location>
</feature>
<dbReference type="FunCoup" id="G4TGL1">
    <property type="interactions" value="116"/>
</dbReference>
<dbReference type="OrthoDB" id="1436450at2759"/>
<evidence type="ECO:0000259" key="7">
    <source>
        <dbReference type="Pfam" id="PF00892"/>
    </source>
</evidence>
<dbReference type="Pfam" id="PF13127">
    <property type="entry name" value="DUF3955"/>
    <property type="match status" value="1"/>
</dbReference>
<dbReference type="SUPFAM" id="SSF103481">
    <property type="entry name" value="Multidrug resistance efflux transporter EmrE"/>
    <property type="match status" value="1"/>
</dbReference>
<reference evidence="9 10" key="1">
    <citation type="journal article" date="2011" name="PLoS Pathog.">
        <title>Endophytic Life Strategies Decoded by Genome and Transcriptome Analyses of the Mutualistic Root Symbiont Piriformospora indica.</title>
        <authorList>
            <person name="Zuccaro A."/>
            <person name="Lahrmann U."/>
            <person name="Guldener U."/>
            <person name="Langen G."/>
            <person name="Pfiffi S."/>
            <person name="Biedenkopf D."/>
            <person name="Wong P."/>
            <person name="Samans B."/>
            <person name="Grimm C."/>
            <person name="Basiewicz M."/>
            <person name="Murat C."/>
            <person name="Martin F."/>
            <person name="Kogel K.H."/>
        </authorList>
    </citation>
    <scope>NUCLEOTIDE SEQUENCE [LARGE SCALE GENOMIC DNA]</scope>
    <source>
        <strain evidence="9 10">DSM 11827</strain>
    </source>
</reference>
<comment type="subcellular location">
    <subcellularLocation>
        <location evidence="1">Membrane</location>
        <topology evidence="1">Multi-pass membrane protein</topology>
    </subcellularLocation>
</comment>
<accession>G4TGL1</accession>
<dbReference type="eggNOG" id="KOG2765">
    <property type="taxonomic scope" value="Eukaryota"/>
</dbReference>
<dbReference type="Pfam" id="PF00892">
    <property type="entry name" value="EamA"/>
    <property type="match status" value="1"/>
</dbReference>
<comment type="caution">
    <text evidence="9">The sequence shown here is derived from an EMBL/GenBank/DDBJ whole genome shotgun (WGS) entry which is preliminary data.</text>
</comment>
<feature type="region of interest" description="Disordered" evidence="5">
    <location>
        <begin position="1"/>
        <end position="56"/>
    </location>
</feature>
<feature type="transmembrane region" description="Helical" evidence="6">
    <location>
        <begin position="215"/>
        <end position="234"/>
    </location>
</feature>
<keyword evidence="10" id="KW-1185">Reference proteome</keyword>
<feature type="compositionally biased region" description="Low complexity" evidence="5">
    <location>
        <begin position="11"/>
        <end position="35"/>
    </location>
</feature>
<evidence type="ECO:0000256" key="4">
    <source>
        <dbReference type="ARBA" id="ARBA00023136"/>
    </source>
</evidence>
<protein>
    <submittedName>
        <fullName evidence="9">Uncharacterized protein</fullName>
    </submittedName>
</protein>
<feature type="transmembrane region" description="Helical" evidence="6">
    <location>
        <begin position="160"/>
        <end position="178"/>
    </location>
</feature>
<name>G4TGL1_SERID</name>
<dbReference type="InterPro" id="IPR037185">
    <property type="entry name" value="EmrE-like"/>
</dbReference>
<organism evidence="9 10">
    <name type="scientific">Serendipita indica (strain DSM 11827)</name>
    <name type="common">Root endophyte fungus</name>
    <name type="synonym">Piriformospora indica</name>
    <dbReference type="NCBI Taxonomy" id="1109443"/>
    <lineage>
        <taxon>Eukaryota</taxon>
        <taxon>Fungi</taxon>
        <taxon>Dikarya</taxon>
        <taxon>Basidiomycota</taxon>
        <taxon>Agaricomycotina</taxon>
        <taxon>Agaricomycetes</taxon>
        <taxon>Sebacinales</taxon>
        <taxon>Serendipitaceae</taxon>
        <taxon>Serendipita</taxon>
    </lineage>
</organism>
<dbReference type="AlphaFoldDB" id="G4TGL1"/>
<feature type="domain" description="DUF3955" evidence="8">
    <location>
        <begin position="63"/>
        <end position="113"/>
    </location>
</feature>
<feature type="transmembrane region" description="Helical" evidence="6">
    <location>
        <begin position="336"/>
        <end position="357"/>
    </location>
</feature>
<dbReference type="OMA" id="MYGVYTI"/>
<feature type="transmembrane region" description="Helical" evidence="6">
    <location>
        <begin position="300"/>
        <end position="324"/>
    </location>
</feature>
<dbReference type="HOGENOM" id="CLU_026578_1_0_1"/>
<dbReference type="Proteomes" id="UP000007148">
    <property type="component" value="Unassembled WGS sequence"/>
</dbReference>
<dbReference type="GO" id="GO:0000329">
    <property type="term" value="C:fungal-type vacuole membrane"/>
    <property type="evidence" value="ECO:0007669"/>
    <property type="project" value="TreeGrafter"/>
</dbReference>
<evidence type="ECO:0000256" key="5">
    <source>
        <dbReference type="SAM" id="MobiDB-lite"/>
    </source>
</evidence>
<feature type="transmembrane region" description="Helical" evidence="6">
    <location>
        <begin position="62"/>
        <end position="83"/>
    </location>
</feature>
<dbReference type="PANTHER" id="PTHR23051:SF0">
    <property type="entry name" value="SOLUTE CARRIER FAMILY 35 MEMBER F5"/>
    <property type="match status" value="1"/>
</dbReference>
<feature type="transmembrane region" description="Helical" evidence="6">
    <location>
        <begin position="266"/>
        <end position="288"/>
    </location>
</feature>
<gene>
    <name evidence="9" type="ORF">PIIN_04398</name>
</gene>
<evidence type="ECO:0000256" key="6">
    <source>
        <dbReference type="SAM" id="Phobius"/>
    </source>
</evidence>
<evidence type="ECO:0000256" key="1">
    <source>
        <dbReference type="ARBA" id="ARBA00004141"/>
    </source>
</evidence>
<feature type="transmembrane region" description="Helical" evidence="6">
    <location>
        <begin position="390"/>
        <end position="409"/>
    </location>
</feature>
<dbReference type="PANTHER" id="PTHR23051">
    <property type="entry name" value="SOLUTE CARRIER FAMILY 35, MEMBER F5"/>
    <property type="match status" value="1"/>
</dbReference>
<feature type="transmembrane region" description="Helical" evidence="6">
    <location>
        <begin position="95"/>
        <end position="114"/>
    </location>
</feature>
<keyword evidence="3 6" id="KW-1133">Transmembrane helix</keyword>
<evidence type="ECO:0000313" key="9">
    <source>
        <dbReference type="EMBL" id="CCA70460.1"/>
    </source>
</evidence>